<protein>
    <submittedName>
        <fullName evidence="2">Uncharacterized protein</fullName>
    </submittedName>
</protein>
<gene>
    <name evidence="2" type="ORF">GTHE00462_LOCUS8149</name>
</gene>
<dbReference type="InterPro" id="IPR029063">
    <property type="entry name" value="SAM-dependent_MTases_sf"/>
</dbReference>
<feature type="signal peptide" evidence="1">
    <location>
        <begin position="1"/>
        <end position="24"/>
    </location>
</feature>
<organism evidence="2">
    <name type="scientific">Guillardia theta</name>
    <name type="common">Cryptophyte</name>
    <name type="synonym">Cryptomonas phi</name>
    <dbReference type="NCBI Taxonomy" id="55529"/>
    <lineage>
        <taxon>Eukaryota</taxon>
        <taxon>Cryptophyceae</taxon>
        <taxon>Pyrenomonadales</taxon>
        <taxon>Geminigeraceae</taxon>
        <taxon>Guillardia</taxon>
    </lineage>
</organism>
<feature type="chain" id="PRO_5031312747" evidence="1">
    <location>
        <begin position="25"/>
        <end position="303"/>
    </location>
</feature>
<dbReference type="EMBL" id="HBKN01010305">
    <property type="protein sequence ID" value="CAE2276686.1"/>
    <property type="molecule type" value="Transcribed_RNA"/>
</dbReference>
<dbReference type="Gene3D" id="3.40.50.150">
    <property type="entry name" value="Vaccinia Virus protein VP39"/>
    <property type="match status" value="1"/>
</dbReference>
<proteinExistence type="predicted"/>
<reference evidence="2" key="1">
    <citation type="submission" date="2021-01" db="EMBL/GenBank/DDBJ databases">
        <authorList>
            <person name="Corre E."/>
            <person name="Pelletier E."/>
            <person name="Niang G."/>
            <person name="Scheremetjew M."/>
            <person name="Finn R."/>
            <person name="Kale V."/>
            <person name="Holt S."/>
            <person name="Cochrane G."/>
            <person name="Meng A."/>
            <person name="Brown T."/>
            <person name="Cohen L."/>
        </authorList>
    </citation>
    <scope>NUCLEOTIDE SEQUENCE</scope>
    <source>
        <strain evidence="2">CCMP 2712</strain>
    </source>
</reference>
<evidence type="ECO:0000313" key="2">
    <source>
        <dbReference type="EMBL" id="CAE2276686.1"/>
    </source>
</evidence>
<accession>A0A7S4NBQ3</accession>
<dbReference type="InterPro" id="IPR019410">
    <property type="entry name" value="Methyltransf_16"/>
</dbReference>
<keyword evidence="1" id="KW-0732">Signal</keyword>
<dbReference type="Pfam" id="PF10294">
    <property type="entry name" value="Methyltransf_16"/>
    <property type="match status" value="1"/>
</dbReference>
<dbReference type="PANTHER" id="PTHR14614">
    <property type="entry name" value="HEPATOCELLULAR CARCINOMA-ASSOCIATED ANTIGEN"/>
    <property type="match status" value="1"/>
</dbReference>
<name>A0A7S4NBQ3_GUITH</name>
<sequence length="303" mass="34011">MLMCLRTVLTLLLLIADVAREVVGDEGTRSGRTGVTGACTREKLIERRRNKRMDVEEEKPIILALPGPLFPPIDFDHASEEEGPKRGSGTIKKRFSIAGRNMYLKGEPHVDSSDHAEQTAGSIWDCSLVLAKYLEKHSQRYLKDHHVLELGSGQGVVGIACGLAGAKKVTLSDVNAALHCLRDNAVLNELESVVKVKELDWLRAHDHVRDLEPADLIVAADVVWIDQLVGPFVKTLTLAFEASKAVLKEVHVILCHKTRSNHTDNILFELLRESNFSWKEEPIENCHEEYRSSEIRIFHIFRS</sequence>
<dbReference type="SUPFAM" id="SSF53335">
    <property type="entry name" value="S-adenosyl-L-methionine-dependent methyltransferases"/>
    <property type="match status" value="1"/>
</dbReference>
<evidence type="ECO:0000256" key="1">
    <source>
        <dbReference type="SAM" id="SignalP"/>
    </source>
</evidence>
<dbReference type="AlphaFoldDB" id="A0A7S4NBQ3"/>